<dbReference type="CDD" id="cd12148">
    <property type="entry name" value="fungal_TF_MHR"/>
    <property type="match status" value="1"/>
</dbReference>
<gene>
    <name evidence="5" type="ORF">B0J11DRAFT_594092</name>
</gene>
<feature type="non-terminal residue" evidence="5">
    <location>
        <position position="1"/>
    </location>
</feature>
<dbReference type="GO" id="GO:0005634">
    <property type="term" value="C:nucleus"/>
    <property type="evidence" value="ECO:0007669"/>
    <property type="project" value="UniProtKB-SubCell"/>
</dbReference>
<dbReference type="SMART" id="SM00066">
    <property type="entry name" value="GAL4"/>
    <property type="match status" value="1"/>
</dbReference>
<keyword evidence="3" id="KW-0175">Coiled coil</keyword>
<keyword evidence="2" id="KW-0539">Nucleus</keyword>
<keyword evidence="6" id="KW-1185">Reference proteome</keyword>
<dbReference type="PANTHER" id="PTHR31001:SF90">
    <property type="entry name" value="CENTROMERE DNA-BINDING PROTEIN COMPLEX CBF3 SUBUNIT B"/>
    <property type="match status" value="1"/>
</dbReference>
<dbReference type="Pfam" id="PF00172">
    <property type="entry name" value="Zn_clus"/>
    <property type="match status" value="1"/>
</dbReference>
<organism evidence="5 6">
    <name type="scientific">Dendryphion nanum</name>
    <dbReference type="NCBI Taxonomy" id="256645"/>
    <lineage>
        <taxon>Eukaryota</taxon>
        <taxon>Fungi</taxon>
        <taxon>Dikarya</taxon>
        <taxon>Ascomycota</taxon>
        <taxon>Pezizomycotina</taxon>
        <taxon>Dothideomycetes</taxon>
        <taxon>Pleosporomycetidae</taxon>
        <taxon>Pleosporales</taxon>
        <taxon>Torulaceae</taxon>
        <taxon>Dendryphion</taxon>
    </lineage>
</organism>
<evidence type="ECO:0000256" key="1">
    <source>
        <dbReference type="ARBA" id="ARBA00004123"/>
    </source>
</evidence>
<feature type="domain" description="Zn(2)-C6 fungal-type" evidence="4">
    <location>
        <begin position="9"/>
        <end position="38"/>
    </location>
</feature>
<dbReference type="GO" id="GO:0008270">
    <property type="term" value="F:zinc ion binding"/>
    <property type="evidence" value="ECO:0007669"/>
    <property type="project" value="InterPro"/>
</dbReference>
<name>A0A9P9DC26_9PLEO</name>
<evidence type="ECO:0000313" key="5">
    <source>
        <dbReference type="EMBL" id="KAH7116257.1"/>
    </source>
</evidence>
<feature type="coiled-coil region" evidence="3">
    <location>
        <begin position="568"/>
        <end position="595"/>
    </location>
</feature>
<protein>
    <recommendedName>
        <fullName evidence="4">Zn(2)-C6 fungal-type domain-containing protein</fullName>
    </recommendedName>
</protein>
<sequence length="675" mass="75234">RARRQIPVSCNFCRSSKLRCSRGQPCTNCAARKIPCRHDYSVPPRTSSGPDPVQTEILERLRRLERAILPHHATPSTVMSYHFGEDACPSKEVPAMHADVAWLEQVSLEDKPTSHQFCDIVIFDIGPMSQVLAAPRYVFDPIPSKQLTRIVWLPERHEAKTIIQRYSRNLGYLLYVGFLPSLPAMVDSIYDRLDSQQPPQLGTTALFLSIIACTTFTWDSIDDDDIGMSPTETNEQAGLWARYARDVIEAANTATALSLELVQAMITLSFVIANLEGLALEFKRLTSGAIMTCQQLGIHLVDHPRNASRGGALEKEMKRRAWWYLVGTDWLTASRFDGQGDGYYQCSPCHMIVNQPLNINDEDFMGSQLPQARPSMEFTQMSFFLLRGKLADISRSFVDRNYFARSTSTAPRYADIIAFDAELENYLNDLPHFFKINPLDDPFVTSAGSALDATIIAQAYMLHMIFHHIRCRLHLPYLTADQTNPSHALSRQLCLSSARFILDVGNQVLNGNRPPVLPKRFCCSCCYNGFFLAGIVLLMEFCVNILPTNDAAKISKCRVEVLNAFCLLERAKTQSKNASRLLDSLRQLLKKHETAVPADTAAILHDAAGLRCTHLGCTPGGCSNDVNLDAAGDGKFDNGGKSGYFDEMAARMGDLMELDGIGLTDFLDSLDSSFF</sequence>
<evidence type="ECO:0000313" key="6">
    <source>
        <dbReference type="Proteomes" id="UP000700596"/>
    </source>
</evidence>
<dbReference type="OrthoDB" id="3014581at2759"/>
<comment type="subcellular location">
    <subcellularLocation>
        <location evidence="1">Nucleus</location>
    </subcellularLocation>
</comment>
<proteinExistence type="predicted"/>
<dbReference type="PANTHER" id="PTHR31001">
    <property type="entry name" value="UNCHARACTERIZED TRANSCRIPTIONAL REGULATORY PROTEIN"/>
    <property type="match status" value="1"/>
</dbReference>
<dbReference type="SUPFAM" id="SSF57701">
    <property type="entry name" value="Zn2/Cys6 DNA-binding domain"/>
    <property type="match status" value="1"/>
</dbReference>
<dbReference type="PROSITE" id="PS50048">
    <property type="entry name" value="ZN2_CY6_FUNGAL_2"/>
    <property type="match status" value="1"/>
</dbReference>
<evidence type="ECO:0000259" key="4">
    <source>
        <dbReference type="PROSITE" id="PS50048"/>
    </source>
</evidence>
<dbReference type="InterPro" id="IPR050613">
    <property type="entry name" value="Sec_Metabolite_Reg"/>
</dbReference>
<dbReference type="CDD" id="cd00067">
    <property type="entry name" value="GAL4"/>
    <property type="match status" value="1"/>
</dbReference>
<evidence type="ECO:0000256" key="3">
    <source>
        <dbReference type="SAM" id="Coils"/>
    </source>
</evidence>
<evidence type="ECO:0000256" key="2">
    <source>
        <dbReference type="ARBA" id="ARBA00023242"/>
    </source>
</evidence>
<dbReference type="Gene3D" id="4.10.240.10">
    <property type="entry name" value="Zn(2)-C6 fungal-type DNA-binding domain"/>
    <property type="match status" value="1"/>
</dbReference>
<dbReference type="GO" id="GO:0000981">
    <property type="term" value="F:DNA-binding transcription factor activity, RNA polymerase II-specific"/>
    <property type="evidence" value="ECO:0007669"/>
    <property type="project" value="InterPro"/>
</dbReference>
<dbReference type="Proteomes" id="UP000700596">
    <property type="component" value="Unassembled WGS sequence"/>
</dbReference>
<comment type="caution">
    <text evidence="5">The sequence shown here is derived from an EMBL/GenBank/DDBJ whole genome shotgun (WGS) entry which is preliminary data.</text>
</comment>
<dbReference type="InterPro" id="IPR036864">
    <property type="entry name" value="Zn2-C6_fun-type_DNA-bd_sf"/>
</dbReference>
<dbReference type="EMBL" id="JAGMWT010000015">
    <property type="protein sequence ID" value="KAH7116257.1"/>
    <property type="molecule type" value="Genomic_DNA"/>
</dbReference>
<reference evidence="5" key="1">
    <citation type="journal article" date="2021" name="Nat. Commun.">
        <title>Genetic determinants of endophytism in the Arabidopsis root mycobiome.</title>
        <authorList>
            <person name="Mesny F."/>
            <person name="Miyauchi S."/>
            <person name="Thiergart T."/>
            <person name="Pickel B."/>
            <person name="Atanasova L."/>
            <person name="Karlsson M."/>
            <person name="Huettel B."/>
            <person name="Barry K.W."/>
            <person name="Haridas S."/>
            <person name="Chen C."/>
            <person name="Bauer D."/>
            <person name="Andreopoulos W."/>
            <person name="Pangilinan J."/>
            <person name="LaButti K."/>
            <person name="Riley R."/>
            <person name="Lipzen A."/>
            <person name="Clum A."/>
            <person name="Drula E."/>
            <person name="Henrissat B."/>
            <person name="Kohler A."/>
            <person name="Grigoriev I.V."/>
            <person name="Martin F.M."/>
            <person name="Hacquard S."/>
        </authorList>
    </citation>
    <scope>NUCLEOTIDE SEQUENCE</scope>
    <source>
        <strain evidence="5">MPI-CAGE-CH-0243</strain>
    </source>
</reference>
<dbReference type="InterPro" id="IPR001138">
    <property type="entry name" value="Zn2Cys6_DnaBD"/>
</dbReference>
<dbReference type="PROSITE" id="PS00463">
    <property type="entry name" value="ZN2_CY6_FUNGAL_1"/>
    <property type="match status" value="1"/>
</dbReference>
<dbReference type="AlphaFoldDB" id="A0A9P9DC26"/>
<accession>A0A9P9DC26</accession>